<dbReference type="AlphaFoldDB" id="A0A7J6MBB0"/>
<name>A0A7J6MBB0_PEROL</name>
<keyword evidence="6" id="KW-0865">Zymogen</keyword>
<evidence type="ECO:0000313" key="10">
    <source>
        <dbReference type="Proteomes" id="UP000570595"/>
    </source>
</evidence>
<dbReference type="InterPro" id="IPR038765">
    <property type="entry name" value="Papain-like_cys_pep_sf"/>
</dbReference>
<dbReference type="InterPro" id="IPR013128">
    <property type="entry name" value="Peptidase_C1A"/>
</dbReference>
<evidence type="ECO:0000256" key="2">
    <source>
        <dbReference type="ARBA" id="ARBA00022670"/>
    </source>
</evidence>
<dbReference type="GO" id="GO:0004197">
    <property type="term" value="F:cysteine-type endopeptidase activity"/>
    <property type="evidence" value="ECO:0007669"/>
    <property type="project" value="InterPro"/>
</dbReference>
<keyword evidence="5" id="KW-0788">Thiol protease</keyword>
<dbReference type="Pfam" id="PF00112">
    <property type="entry name" value="Peptidase_C1"/>
    <property type="match status" value="1"/>
</dbReference>
<dbReference type="GO" id="GO:0006508">
    <property type="term" value="P:proteolysis"/>
    <property type="evidence" value="ECO:0007669"/>
    <property type="project" value="UniProtKB-KW"/>
</dbReference>
<keyword evidence="7" id="KW-1015">Disulfide bond</keyword>
<comment type="similarity">
    <text evidence="1">Belongs to the peptidase C1 family.</text>
</comment>
<gene>
    <name evidence="9" type="ORF">FOZ61_006322</name>
</gene>
<accession>A0A7J6MBB0</accession>
<evidence type="ECO:0000256" key="6">
    <source>
        <dbReference type="ARBA" id="ARBA00023145"/>
    </source>
</evidence>
<dbReference type="InterPro" id="IPR000668">
    <property type="entry name" value="Peptidase_C1A_C"/>
</dbReference>
<keyword evidence="2" id="KW-0645">Protease</keyword>
<dbReference type="SMART" id="SM00645">
    <property type="entry name" value="Pept_C1"/>
    <property type="match status" value="1"/>
</dbReference>
<dbReference type="InterPro" id="IPR025660">
    <property type="entry name" value="Pept_his_AS"/>
</dbReference>
<keyword evidence="4" id="KW-0378">Hydrolase</keyword>
<reference evidence="9 10" key="1">
    <citation type="submission" date="2020-04" db="EMBL/GenBank/DDBJ databases">
        <title>Perkinsus olseni comparative genomics.</title>
        <authorList>
            <person name="Bogema D.R."/>
        </authorList>
    </citation>
    <scope>NUCLEOTIDE SEQUENCE [LARGE SCALE GENOMIC DNA]</scope>
    <source>
        <strain evidence="9">ATCC PRA-179</strain>
    </source>
</reference>
<dbReference type="EMBL" id="JABAHT010000036">
    <property type="protein sequence ID" value="KAF4668480.1"/>
    <property type="molecule type" value="Genomic_DNA"/>
</dbReference>
<evidence type="ECO:0000256" key="4">
    <source>
        <dbReference type="ARBA" id="ARBA00022801"/>
    </source>
</evidence>
<dbReference type="Pfam" id="PF08127">
    <property type="entry name" value="Propeptide_C1"/>
    <property type="match status" value="1"/>
</dbReference>
<evidence type="ECO:0000256" key="3">
    <source>
        <dbReference type="ARBA" id="ARBA00022729"/>
    </source>
</evidence>
<comment type="caution">
    <text evidence="9">The sequence shown here is derived from an EMBL/GenBank/DDBJ whole genome shotgun (WGS) entry which is preliminary data.</text>
</comment>
<dbReference type="PANTHER" id="PTHR12411">
    <property type="entry name" value="CYSTEINE PROTEASE FAMILY C1-RELATED"/>
    <property type="match status" value="1"/>
</dbReference>
<evidence type="ECO:0000256" key="7">
    <source>
        <dbReference type="ARBA" id="ARBA00023157"/>
    </source>
</evidence>
<dbReference type="InterPro" id="IPR012599">
    <property type="entry name" value="Propeptide_C1A"/>
</dbReference>
<evidence type="ECO:0000313" key="9">
    <source>
        <dbReference type="EMBL" id="KAF4668480.1"/>
    </source>
</evidence>
<dbReference type="Proteomes" id="UP000570595">
    <property type="component" value="Unassembled WGS sequence"/>
</dbReference>
<keyword evidence="3" id="KW-0732">Signal</keyword>
<evidence type="ECO:0000256" key="5">
    <source>
        <dbReference type="ARBA" id="ARBA00022807"/>
    </source>
</evidence>
<dbReference type="Gene3D" id="3.90.70.10">
    <property type="entry name" value="Cysteine proteinases"/>
    <property type="match status" value="2"/>
</dbReference>
<feature type="domain" description="Peptidase C1A papain C-terminal" evidence="8">
    <location>
        <begin position="128"/>
        <end position="281"/>
    </location>
</feature>
<dbReference type="OrthoDB" id="190265at2759"/>
<dbReference type="PROSITE" id="PS00639">
    <property type="entry name" value="THIOL_PROTEASE_HIS"/>
    <property type="match status" value="1"/>
</dbReference>
<evidence type="ECO:0000256" key="1">
    <source>
        <dbReference type="ARBA" id="ARBA00008455"/>
    </source>
</evidence>
<sequence>MVSDGDAAAGAWSCIVSVMFERVNELRLVYTPEEEAQHFERFEEDLRSQPKSISTEAAAELYDETRPAIMKSFVDEINSMQTTWTASAEQGRFKGMAFRDIKRLCGSFLNRTENLKEKVYPPEELRNLPASFDAREGWMDQEGRIQCPDLSKGKLRRLKLTRNGNSKYSTTFDKDRHYVEERYPHWFLKTSSVKKEIMTNGPVSAAYIVYKDFMSYKSGVYKHTKGSIVGLHAVKIIGWGEENGEEYWLVVNSWDEDWGDHGLFKIALGQCGIDYFILGSTPRV</sequence>
<organism evidence="9 10">
    <name type="scientific">Perkinsus olseni</name>
    <name type="common">Perkinsus atlanticus</name>
    <dbReference type="NCBI Taxonomy" id="32597"/>
    <lineage>
        <taxon>Eukaryota</taxon>
        <taxon>Sar</taxon>
        <taxon>Alveolata</taxon>
        <taxon>Perkinsozoa</taxon>
        <taxon>Perkinsea</taxon>
        <taxon>Perkinsida</taxon>
        <taxon>Perkinsidae</taxon>
        <taxon>Perkinsus</taxon>
    </lineage>
</organism>
<proteinExistence type="inferred from homology"/>
<evidence type="ECO:0000259" key="8">
    <source>
        <dbReference type="SMART" id="SM00645"/>
    </source>
</evidence>
<dbReference type="SUPFAM" id="SSF54001">
    <property type="entry name" value="Cysteine proteinases"/>
    <property type="match status" value="1"/>
</dbReference>
<protein>
    <recommendedName>
        <fullName evidence="8">Peptidase C1A papain C-terminal domain-containing protein</fullName>
    </recommendedName>
</protein>